<dbReference type="AlphaFoldDB" id="A0A7V2F5Z4"/>
<name>A0A7V2F5Z4_RHOMR</name>
<comment type="caution">
    <text evidence="2">The sequence shown here is derived from an EMBL/GenBank/DDBJ whole genome shotgun (WGS) entry which is preliminary data.</text>
</comment>
<protein>
    <submittedName>
        <fullName evidence="2">Uncharacterized protein</fullName>
    </submittedName>
</protein>
<organism evidence="2">
    <name type="scientific">Rhodothermus marinus</name>
    <name type="common">Rhodothermus obamensis</name>
    <dbReference type="NCBI Taxonomy" id="29549"/>
    <lineage>
        <taxon>Bacteria</taxon>
        <taxon>Pseudomonadati</taxon>
        <taxon>Rhodothermota</taxon>
        <taxon>Rhodothermia</taxon>
        <taxon>Rhodothermales</taxon>
        <taxon>Rhodothermaceae</taxon>
        <taxon>Rhodothermus</taxon>
    </lineage>
</organism>
<dbReference type="EMBL" id="DSGB01000004">
    <property type="protein sequence ID" value="HER96009.1"/>
    <property type="molecule type" value="Genomic_DNA"/>
</dbReference>
<proteinExistence type="predicted"/>
<dbReference type="Gene3D" id="3.30.750.140">
    <property type="match status" value="1"/>
</dbReference>
<dbReference type="InterPro" id="IPR038610">
    <property type="entry name" value="FliK-like_C_sf"/>
</dbReference>
<feature type="compositionally biased region" description="Low complexity" evidence="1">
    <location>
        <begin position="144"/>
        <end position="156"/>
    </location>
</feature>
<evidence type="ECO:0000256" key="1">
    <source>
        <dbReference type="SAM" id="MobiDB-lite"/>
    </source>
</evidence>
<gene>
    <name evidence="2" type="ORF">ENO59_05775</name>
</gene>
<sequence length="169" mass="18107">MLSVPDEIVRPDVPLRPTPAAIGSSVLPHAIRSAAWIQVLFAYSERIVQLERGKALEVTLADGSGTMHIRAQRETDRVTVAVHFSDPTLRALAAAHADRIQEALQAQYQTAVQLSLTGGESQSRGWQTFTEASENGTTLAGEVSAPASEASPTSPSRAMRPGSTYEWIG</sequence>
<reference evidence="2" key="1">
    <citation type="journal article" date="2020" name="mSystems">
        <title>Genome- and Community-Level Interaction Insights into Carbon Utilization and Element Cycling Functions of Hydrothermarchaeota in Hydrothermal Sediment.</title>
        <authorList>
            <person name="Zhou Z."/>
            <person name="Liu Y."/>
            <person name="Xu W."/>
            <person name="Pan J."/>
            <person name="Luo Z.H."/>
            <person name="Li M."/>
        </authorList>
    </citation>
    <scope>NUCLEOTIDE SEQUENCE [LARGE SCALE GENOMIC DNA]</scope>
    <source>
        <strain evidence="2">SpSt-143</strain>
    </source>
</reference>
<evidence type="ECO:0000313" key="2">
    <source>
        <dbReference type="EMBL" id="HER96009.1"/>
    </source>
</evidence>
<feature type="region of interest" description="Disordered" evidence="1">
    <location>
        <begin position="142"/>
        <end position="169"/>
    </location>
</feature>
<accession>A0A7V2F5Z4</accession>